<dbReference type="Proteomes" id="UP001055879">
    <property type="component" value="Linkage Group LG04"/>
</dbReference>
<proteinExistence type="predicted"/>
<sequence>MNHQRRNHRGKESPENDNRGKESSEKEPPWEGTARERPSWKETSALEEKSWEERSWRREIEHGRKHAIVLNTKMLRIHVANGMYGVKNGDQQLCA</sequence>
<evidence type="ECO:0000313" key="2">
    <source>
        <dbReference type="Proteomes" id="UP001055879"/>
    </source>
</evidence>
<evidence type="ECO:0000313" key="1">
    <source>
        <dbReference type="EMBL" id="KAI3735165.1"/>
    </source>
</evidence>
<reference evidence="2" key="1">
    <citation type="journal article" date="2022" name="Mol. Ecol. Resour.">
        <title>The genomes of chicory, endive, great burdock and yacon provide insights into Asteraceae palaeo-polyploidization history and plant inulin production.</title>
        <authorList>
            <person name="Fan W."/>
            <person name="Wang S."/>
            <person name="Wang H."/>
            <person name="Wang A."/>
            <person name="Jiang F."/>
            <person name="Liu H."/>
            <person name="Zhao H."/>
            <person name="Xu D."/>
            <person name="Zhang Y."/>
        </authorList>
    </citation>
    <scope>NUCLEOTIDE SEQUENCE [LARGE SCALE GENOMIC DNA]</scope>
    <source>
        <strain evidence="2">cv. Niubang</strain>
    </source>
</reference>
<gene>
    <name evidence="1" type="ORF">L6452_14654</name>
</gene>
<reference evidence="1 2" key="2">
    <citation type="journal article" date="2022" name="Mol. Ecol. Resour.">
        <title>The genomes of chicory, endive, great burdock and yacon provide insights into Asteraceae paleo-polyploidization history and plant inulin production.</title>
        <authorList>
            <person name="Fan W."/>
            <person name="Wang S."/>
            <person name="Wang H."/>
            <person name="Wang A."/>
            <person name="Jiang F."/>
            <person name="Liu H."/>
            <person name="Zhao H."/>
            <person name="Xu D."/>
            <person name="Zhang Y."/>
        </authorList>
    </citation>
    <scope>NUCLEOTIDE SEQUENCE [LARGE SCALE GENOMIC DNA]</scope>
    <source>
        <strain evidence="2">cv. Niubang</strain>
    </source>
</reference>
<keyword evidence="2" id="KW-1185">Reference proteome</keyword>
<accession>A0ACB9CLQ6</accession>
<dbReference type="EMBL" id="CM042050">
    <property type="protein sequence ID" value="KAI3735165.1"/>
    <property type="molecule type" value="Genomic_DNA"/>
</dbReference>
<name>A0ACB9CLQ6_ARCLA</name>
<comment type="caution">
    <text evidence="1">The sequence shown here is derived from an EMBL/GenBank/DDBJ whole genome shotgun (WGS) entry which is preliminary data.</text>
</comment>
<protein>
    <submittedName>
        <fullName evidence="1">Uncharacterized protein</fullName>
    </submittedName>
</protein>
<organism evidence="1 2">
    <name type="scientific">Arctium lappa</name>
    <name type="common">Greater burdock</name>
    <name type="synonym">Lappa major</name>
    <dbReference type="NCBI Taxonomy" id="4217"/>
    <lineage>
        <taxon>Eukaryota</taxon>
        <taxon>Viridiplantae</taxon>
        <taxon>Streptophyta</taxon>
        <taxon>Embryophyta</taxon>
        <taxon>Tracheophyta</taxon>
        <taxon>Spermatophyta</taxon>
        <taxon>Magnoliopsida</taxon>
        <taxon>eudicotyledons</taxon>
        <taxon>Gunneridae</taxon>
        <taxon>Pentapetalae</taxon>
        <taxon>asterids</taxon>
        <taxon>campanulids</taxon>
        <taxon>Asterales</taxon>
        <taxon>Asteraceae</taxon>
        <taxon>Carduoideae</taxon>
        <taxon>Cardueae</taxon>
        <taxon>Arctiinae</taxon>
        <taxon>Arctium</taxon>
    </lineage>
</organism>